<dbReference type="InterPro" id="IPR011079">
    <property type="entry name" value="Ala_racemase_C"/>
</dbReference>
<dbReference type="PRINTS" id="PR00992">
    <property type="entry name" value="ALARACEMASE"/>
</dbReference>
<dbReference type="SUPFAM" id="SSF51419">
    <property type="entry name" value="PLP-binding barrel"/>
    <property type="match status" value="1"/>
</dbReference>
<dbReference type="PROSITE" id="PS00395">
    <property type="entry name" value="ALANINE_RACEMASE"/>
    <property type="match status" value="1"/>
</dbReference>
<dbReference type="PANTHER" id="PTHR30511">
    <property type="entry name" value="ALANINE RACEMASE"/>
    <property type="match status" value="1"/>
</dbReference>
<dbReference type="SUPFAM" id="SSF50621">
    <property type="entry name" value="Alanine racemase C-terminal domain-like"/>
    <property type="match status" value="1"/>
</dbReference>
<evidence type="ECO:0000256" key="12">
    <source>
        <dbReference type="ARBA" id="ARBA00061081"/>
    </source>
</evidence>
<evidence type="ECO:0000256" key="2">
    <source>
        <dbReference type="ARBA" id="ARBA00001933"/>
    </source>
</evidence>
<proteinExistence type="inferred from homology"/>
<dbReference type="FunFam" id="2.40.37.10:FF:000006">
    <property type="entry name" value="Alanine racemase"/>
    <property type="match status" value="1"/>
</dbReference>
<dbReference type="AlphaFoldDB" id="A0A6G8AWS9"/>
<dbReference type="GO" id="GO:0005886">
    <property type="term" value="C:plasma membrane"/>
    <property type="evidence" value="ECO:0007669"/>
    <property type="project" value="UniProtKB-SubCell"/>
</dbReference>
<reference evidence="17 18" key="1">
    <citation type="submission" date="2020-03" db="EMBL/GenBank/DDBJ databases">
        <title>Vagococcus sp. nov., isolated from beetles.</title>
        <authorList>
            <person name="Hyun D.-W."/>
            <person name="Bae J.-W."/>
        </authorList>
    </citation>
    <scope>NUCLEOTIDE SEQUENCE [LARGE SCALE GENOMIC DNA]</scope>
    <source>
        <strain evidence="17 18">HDW17B</strain>
    </source>
</reference>
<protein>
    <recommendedName>
        <fullName evidence="13">Alanine racemase</fullName>
        <ecNumber evidence="13">5.1.1.1</ecNumber>
    </recommendedName>
</protein>
<dbReference type="InterPro" id="IPR029066">
    <property type="entry name" value="PLP-binding_barrel"/>
</dbReference>
<comment type="similarity">
    <text evidence="11">In the N-terminal section; belongs to the acyltransferase 3 family.</text>
</comment>
<feature type="active site" description="Proton acceptor; specific for L-alanine" evidence="13">
    <location>
        <position position="263"/>
    </location>
</feature>
<dbReference type="InterPro" id="IPR000821">
    <property type="entry name" value="Ala_racemase"/>
</dbReference>
<feature type="binding site" evidence="13 15">
    <location>
        <position position="310"/>
    </location>
    <ligand>
        <name>substrate</name>
    </ligand>
</feature>
<accession>A0A6G8AWS9</accession>
<evidence type="ECO:0000313" key="17">
    <source>
        <dbReference type="EMBL" id="QIL49405.1"/>
    </source>
</evidence>
<keyword evidence="4" id="KW-1003">Cell membrane</keyword>
<dbReference type="FunFam" id="3.20.20.10:FF:000002">
    <property type="entry name" value="Alanine racemase"/>
    <property type="match status" value="1"/>
</dbReference>
<dbReference type="GO" id="GO:0046677">
    <property type="term" value="P:response to antibiotic"/>
    <property type="evidence" value="ECO:0007669"/>
    <property type="project" value="UniProtKB-KW"/>
</dbReference>
<dbReference type="Gene3D" id="3.20.20.10">
    <property type="entry name" value="Alanine racemase"/>
    <property type="match status" value="1"/>
</dbReference>
<keyword evidence="6 13" id="KW-0663">Pyridoxal phosphate</keyword>
<evidence type="ECO:0000256" key="9">
    <source>
        <dbReference type="ARBA" id="ARBA00023235"/>
    </source>
</evidence>
<evidence type="ECO:0000256" key="3">
    <source>
        <dbReference type="ARBA" id="ARBA00004651"/>
    </source>
</evidence>
<evidence type="ECO:0000259" key="16">
    <source>
        <dbReference type="SMART" id="SM01005"/>
    </source>
</evidence>
<dbReference type="UniPathway" id="UPA00042">
    <property type="reaction ID" value="UER00497"/>
</dbReference>
<evidence type="ECO:0000256" key="13">
    <source>
        <dbReference type="HAMAP-Rule" id="MF_01201"/>
    </source>
</evidence>
<dbReference type="HAMAP" id="MF_01201">
    <property type="entry name" value="Ala_racemase"/>
    <property type="match status" value="1"/>
</dbReference>
<dbReference type="KEGG" id="vhy:G7082_13305"/>
<evidence type="ECO:0000256" key="1">
    <source>
        <dbReference type="ARBA" id="ARBA00000316"/>
    </source>
</evidence>
<comment type="subcellular location">
    <subcellularLocation>
        <location evidence="3">Cell membrane</location>
        <topology evidence="3">Multi-pass membrane protein</topology>
    </subcellularLocation>
</comment>
<dbReference type="CDD" id="cd00430">
    <property type="entry name" value="PLPDE_III_AR"/>
    <property type="match status" value="1"/>
</dbReference>
<keyword evidence="18" id="KW-1185">Reference proteome</keyword>
<dbReference type="GO" id="GO:0030170">
    <property type="term" value="F:pyridoxal phosphate binding"/>
    <property type="evidence" value="ECO:0007669"/>
    <property type="project" value="UniProtKB-UniRule"/>
</dbReference>
<evidence type="ECO:0000256" key="4">
    <source>
        <dbReference type="ARBA" id="ARBA00022475"/>
    </source>
</evidence>
<comment type="cofactor">
    <cofactor evidence="2 13 14">
        <name>pyridoxal 5'-phosphate</name>
        <dbReference type="ChEBI" id="CHEBI:597326"/>
    </cofactor>
</comment>
<dbReference type="EC" id="5.1.1.1" evidence="13"/>
<evidence type="ECO:0000256" key="5">
    <source>
        <dbReference type="ARBA" id="ARBA00022692"/>
    </source>
</evidence>
<keyword evidence="9 13" id="KW-0413">Isomerase</keyword>
<dbReference type="Gene3D" id="2.40.37.10">
    <property type="entry name" value="Lyase, Ornithine Decarboxylase, Chain A, domain 1"/>
    <property type="match status" value="1"/>
</dbReference>
<dbReference type="PANTHER" id="PTHR30511:SF0">
    <property type="entry name" value="ALANINE RACEMASE, CATABOLIC-RELATED"/>
    <property type="match status" value="1"/>
</dbReference>
<dbReference type="GO" id="GO:0030632">
    <property type="term" value="P:D-alanine biosynthetic process"/>
    <property type="evidence" value="ECO:0007669"/>
    <property type="project" value="UniProtKB-UniRule"/>
</dbReference>
<evidence type="ECO:0000256" key="11">
    <source>
        <dbReference type="ARBA" id="ARBA00060905"/>
    </source>
</evidence>
<evidence type="ECO:0000256" key="14">
    <source>
        <dbReference type="PIRSR" id="PIRSR600821-50"/>
    </source>
</evidence>
<dbReference type="GO" id="GO:0009252">
    <property type="term" value="P:peptidoglycan biosynthetic process"/>
    <property type="evidence" value="ECO:0007669"/>
    <property type="project" value="TreeGrafter"/>
</dbReference>
<dbReference type="InterPro" id="IPR020622">
    <property type="entry name" value="Ala_racemase_pyridoxalP-BS"/>
</dbReference>
<gene>
    <name evidence="17" type="ORF">G7082_13305</name>
</gene>
<dbReference type="SMART" id="SM01005">
    <property type="entry name" value="Ala_racemase_C"/>
    <property type="match status" value="1"/>
</dbReference>
<evidence type="ECO:0000256" key="8">
    <source>
        <dbReference type="ARBA" id="ARBA00023136"/>
    </source>
</evidence>
<comment type="similarity">
    <text evidence="13">Belongs to the alanine racemase family.</text>
</comment>
<dbReference type="InterPro" id="IPR009006">
    <property type="entry name" value="Ala_racemase/Decarboxylase_C"/>
</dbReference>
<dbReference type="RefSeq" id="WP_166035671.1">
    <property type="nucleotide sequence ID" value="NZ_CP049887.1"/>
</dbReference>
<organism evidence="17 18">
    <name type="scientific">Vagococcus hydrophili</name>
    <dbReference type="NCBI Taxonomy" id="2714947"/>
    <lineage>
        <taxon>Bacteria</taxon>
        <taxon>Bacillati</taxon>
        <taxon>Bacillota</taxon>
        <taxon>Bacilli</taxon>
        <taxon>Lactobacillales</taxon>
        <taxon>Enterococcaceae</taxon>
        <taxon>Vagococcus</taxon>
    </lineage>
</organism>
<comment type="similarity">
    <text evidence="12">In the C-terminal section; belongs to the alanine racemase family.</text>
</comment>
<feature type="active site" description="Proton acceptor; specific for D-alanine" evidence="13">
    <location>
        <position position="40"/>
    </location>
</feature>
<comment type="catalytic activity">
    <reaction evidence="1 13">
        <text>L-alanine = D-alanine</text>
        <dbReference type="Rhea" id="RHEA:20249"/>
        <dbReference type="ChEBI" id="CHEBI:57416"/>
        <dbReference type="ChEBI" id="CHEBI:57972"/>
        <dbReference type="EC" id="5.1.1.1"/>
    </reaction>
</comment>
<dbReference type="GO" id="GO:0008784">
    <property type="term" value="F:alanine racemase activity"/>
    <property type="evidence" value="ECO:0007669"/>
    <property type="project" value="UniProtKB-UniRule"/>
</dbReference>
<feature type="domain" description="Alanine racemase C-terminal" evidence="16">
    <location>
        <begin position="242"/>
        <end position="367"/>
    </location>
</feature>
<dbReference type="Pfam" id="PF00842">
    <property type="entry name" value="Ala_racemase_C"/>
    <property type="match status" value="1"/>
</dbReference>
<feature type="binding site" evidence="13 15">
    <location>
        <position position="135"/>
    </location>
    <ligand>
        <name>substrate</name>
    </ligand>
</feature>
<evidence type="ECO:0000256" key="10">
    <source>
        <dbReference type="ARBA" id="ARBA00023251"/>
    </source>
</evidence>
<feature type="modified residue" description="N6-(pyridoxal phosphate)lysine" evidence="13 14">
    <location>
        <position position="40"/>
    </location>
</feature>
<dbReference type="NCBIfam" id="TIGR00492">
    <property type="entry name" value="alr"/>
    <property type="match status" value="1"/>
</dbReference>
<keyword evidence="7" id="KW-1133">Transmembrane helix</keyword>
<dbReference type="GO" id="GO:0005829">
    <property type="term" value="C:cytosol"/>
    <property type="evidence" value="ECO:0007669"/>
    <property type="project" value="TreeGrafter"/>
</dbReference>
<comment type="pathway">
    <text evidence="13">Amino-acid biosynthesis; D-alanine biosynthesis; D-alanine from L-alanine: step 1/1.</text>
</comment>
<dbReference type="InterPro" id="IPR001608">
    <property type="entry name" value="Ala_racemase_N"/>
</dbReference>
<evidence type="ECO:0000256" key="15">
    <source>
        <dbReference type="PIRSR" id="PIRSR600821-52"/>
    </source>
</evidence>
<comment type="function">
    <text evidence="13">Catalyzes the interconversion of L-alanine and D-alanine. May also act on other amino acids.</text>
</comment>
<keyword evidence="10" id="KW-0046">Antibiotic resistance</keyword>
<evidence type="ECO:0000256" key="6">
    <source>
        <dbReference type="ARBA" id="ARBA00022898"/>
    </source>
</evidence>
<evidence type="ECO:0000256" key="7">
    <source>
        <dbReference type="ARBA" id="ARBA00022989"/>
    </source>
</evidence>
<sequence length="376" mass="41883">MIPSNYRPSRVVIDLDCVKHNVREEIKRLDESKELFAVVKANGYGHGAVETAQAALDAGASGLCVSNLDEALELRQANINGPILVLGYVNSAYIEIAAKNQITVTATNLEWLKEVNERIQSPISIHLKIDTGMGRIGLRTEEEMLGAKNILDKQPLIDFEGIFTHFSKADSKDESHLNLQQERFSKALDIFGREMKYIHTSNSATALWHGAWESNLVRYGDALYGMNPSGNELESPFELKQALTLETEIIHIKQLEKGEKVGYGATYETSGNEWIGTLPIGYADGLIRRYQGFEVLVSGKKAPIVGRVCMDQCMIRLEEELPVGTKVTIFGHNQERFNSVQSGAEYVGTINYEVTCGLTDRLPRVYRENGSEVLDK</sequence>
<evidence type="ECO:0000313" key="18">
    <source>
        <dbReference type="Proteomes" id="UP000501747"/>
    </source>
</evidence>
<keyword evidence="8" id="KW-0472">Membrane</keyword>
<dbReference type="EMBL" id="CP049887">
    <property type="protein sequence ID" value="QIL49405.1"/>
    <property type="molecule type" value="Genomic_DNA"/>
</dbReference>
<dbReference type="Proteomes" id="UP000501747">
    <property type="component" value="Chromosome"/>
</dbReference>
<dbReference type="Pfam" id="PF01168">
    <property type="entry name" value="Ala_racemase_N"/>
    <property type="match status" value="1"/>
</dbReference>
<name>A0A6G8AWS9_9ENTE</name>
<keyword evidence="5" id="KW-0812">Transmembrane</keyword>